<dbReference type="PATRIC" id="fig|243090.15.peg.1045"/>
<proteinExistence type="predicted"/>
<name>Q7UW42_RHOBA</name>
<dbReference type="EMBL" id="BX294136">
    <property type="protein sequence ID" value="CAD72527.1"/>
    <property type="molecule type" value="Genomic_DNA"/>
</dbReference>
<evidence type="ECO:0000313" key="2">
    <source>
        <dbReference type="Proteomes" id="UP000001025"/>
    </source>
</evidence>
<dbReference type="HOGENOM" id="CLU_079628_0_0_0"/>
<organism evidence="1 2">
    <name type="scientific">Rhodopirellula baltica (strain DSM 10527 / NCIMB 13988 / SH1)</name>
    <dbReference type="NCBI Taxonomy" id="243090"/>
    <lineage>
        <taxon>Bacteria</taxon>
        <taxon>Pseudomonadati</taxon>
        <taxon>Planctomycetota</taxon>
        <taxon>Planctomycetia</taxon>
        <taxon>Pirellulales</taxon>
        <taxon>Pirellulaceae</taxon>
        <taxon>Rhodopirellula</taxon>
    </lineage>
</organism>
<dbReference type="InParanoid" id="Q7UW42"/>
<dbReference type="eggNOG" id="COG3931">
    <property type="taxonomic scope" value="Bacteria"/>
</dbReference>
<gene>
    <name evidence="1" type="ordered locus">RB2279</name>
</gene>
<keyword evidence="2" id="KW-1185">Reference proteome</keyword>
<protein>
    <recommendedName>
        <fullName evidence="3">N-formylglutamate amidohydrolase</fullName>
    </recommendedName>
</protein>
<dbReference type="AlphaFoldDB" id="Q7UW42"/>
<dbReference type="STRING" id="243090.RB2279"/>
<dbReference type="OrthoDB" id="9815326at2"/>
<reference evidence="1 2" key="1">
    <citation type="journal article" date="2003" name="Proc. Natl. Acad. Sci. U.S.A.">
        <title>Complete genome sequence of the marine planctomycete Pirellula sp. strain 1.</title>
        <authorList>
            <person name="Gloeckner F.O."/>
            <person name="Kube M."/>
            <person name="Bauer M."/>
            <person name="Teeling H."/>
            <person name="Lombardot T."/>
            <person name="Ludwig W."/>
            <person name="Gade D."/>
            <person name="Beck A."/>
            <person name="Borzym K."/>
            <person name="Heitmann K."/>
            <person name="Rabus R."/>
            <person name="Schlesner H."/>
            <person name="Amann R."/>
            <person name="Reinhardt R."/>
        </authorList>
    </citation>
    <scope>NUCLEOTIDE SEQUENCE [LARGE SCALE GENOMIC DNA]</scope>
    <source>
        <strain evidence="2">DSM 10527 / NCIMB 13988 / SH1</strain>
    </source>
</reference>
<sequence length="253" mass="28444">MALLVTCDSGGDRIPESLREPLAHAGWRNTFAGVDAVISSPASRLSLPLVDRDAHFASRIIAEHAGCELIANPFRADLVDVGRSVHHRNLFAPAIRKLPAKIRKSILSEIRTPYRDAVRRRVSGMLLEFPYVVHLSIRTFAARSASGQWQRGDVGLLYDPGRADELDWCLDLSDELYFAMPDLRVRRNHPGRGTNDSLTKAMRKHFYDVHYLGVEVVLNRAWAARPVRRRREVLRVLANAIREVTPEATPQAA</sequence>
<dbReference type="EnsemblBacteria" id="CAD72527">
    <property type="protein sequence ID" value="CAD72527"/>
    <property type="gene ID" value="RB2279"/>
</dbReference>
<accession>Q7UW42</accession>
<dbReference type="Gene3D" id="3.40.630.40">
    <property type="entry name" value="Zn-dependent exopeptidases"/>
    <property type="match status" value="1"/>
</dbReference>
<dbReference type="Proteomes" id="UP000001025">
    <property type="component" value="Chromosome"/>
</dbReference>
<evidence type="ECO:0008006" key="3">
    <source>
        <dbReference type="Google" id="ProtNLM"/>
    </source>
</evidence>
<dbReference type="KEGG" id="rba:RB2279"/>
<dbReference type="SUPFAM" id="SSF53187">
    <property type="entry name" value="Zn-dependent exopeptidases"/>
    <property type="match status" value="1"/>
</dbReference>
<evidence type="ECO:0000313" key="1">
    <source>
        <dbReference type="EMBL" id="CAD72527.1"/>
    </source>
</evidence>